<name>A0A418WIA8_9PROT</name>
<gene>
    <name evidence="1" type="ORF">D3874_24395</name>
</gene>
<dbReference type="EMBL" id="QYUK01000011">
    <property type="protein sequence ID" value="RJF89720.1"/>
    <property type="molecule type" value="Genomic_DNA"/>
</dbReference>
<sequence>MTENVENLILEHLRHLRGMMDNMRVDILEIKERLGILERQYASISNRVDRMDVRLDHIERRLGLVEA</sequence>
<dbReference type="OrthoDB" id="7282689at2"/>
<keyword evidence="2" id="KW-1185">Reference proteome</keyword>
<comment type="caution">
    <text evidence="1">The sequence shown here is derived from an EMBL/GenBank/DDBJ whole genome shotgun (WGS) entry which is preliminary data.</text>
</comment>
<evidence type="ECO:0000313" key="2">
    <source>
        <dbReference type="Proteomes" id="UP000284605"/>
    </source>
</evidence>
<proteinExistence type="predicted"/>
<dbReference type="AlphaFoldDB" id="A0A418WIA8"/>
<accession>A0A418WIA8</accession>
<dbReference type="RefSeq" id="WP_119781879.1">
    <property type="nucleotide sequence ID" value="NZ_QYUK01000011.1"/>
</dbReference>
<evidence type="ECO:0000313" key="1">
    <source>
        <dbReference type="EMBL" id="RJF89720.1"/>
    </source>
</evidence>
<reference evidence="1 2" key="1">
    <citation type="submission" date="2018-09" db="EMBL/GenBank/DDBJ databases">
        <authorList>
            <person name="Zhu H."/>
        </authorList>
    </citation>
    <scope>NUCLEOTIDE SEQUENCE [LARGE SCALE GENOMIC DNA]</scope>
    <source>
        <strain evidence="1 2">K1W22B-8</strain>
    </source>
</reference>
<dbReference type="Proteomes" id="UP000284605">
    <property type="component" value="Unassembled WGS sequence"/>
</dbReference>
<protein>
    <submittedName>
        <fullName evidence="1">Uncharacterized protein</fullName>
    </submittedName>
</protein>
<organism evidence="1 2">
    <name type="scientific">Oleomonas cavernae</name>
    <dbReference type="NCBI Taxonomy" id="2320859"/>
    <lineage>
        <taxon>Bacteria</taxon>
        <taxon>Pseudomonadati</taxon>
        <taxon>Pseudomonadota</taxon>
        <taxon>Alphaproteobacteria</taxon>
        <taxon>Acetobacterales</taxon>
        <taxon>Acetobacteraceae</taxon>
        <taxon>Oleomonas</taxon>
    </lineage>
</organism>